<dbReference type="AlphaFoldDB" id="A0A4Y7TAB4"/>
<protein>
    <submittedName>
        <fullName evidence="2">Alpha/beta-hydrolase</fullName>
    </submittedName>
</protein>
<accession>A0A4Y7TAB4</accession>
<dbReference type="SUPFAM" id="SSF69118">
    <property type="entry name" value="AhpD-like"/>
    <property type="match status" value="1"/>
</dbReference>
<proteinExistence type="predicted"/>
<name>A0A4Y7TAB4_COPMI</name>
<keyword evidence="3" id="KW-1185">Reference proteome</keyword>
<evidence type="ECO:0000313" key="2">
    <source>
        <dbReference type="EMBL" id="TEB30931.1"/>
    </source>
</evidence>
<keyword evidence="2" id="KW-0378">Hydrolase</keyword>
<reference evidence="2 3" key="1">
    <citation type="journal article" date="2019" name="Nat. Ecol. Evol.">
        <title>Megaphylogeny resolves global patterns of mushroom evolution.</title>
        <authorList>
            <person name="Varga T."/>
            <person name="Krizsan K."/>
            <person name="Foldi C."/>
            <person name="Dima B."/>
            <person name="Sanchez-Garcia M."/>
            <person name="Sanchez-Ramirez S."/>
            <person name="Szollosi G.J."/>
            <person name="Szarkandi J.G."/>
            <person name="Papp V."/>
            <person name="Albert L."/>
            <person name="Andreopoulos W."/>
            <person name="Angelini C."/>
            <person name="Antonin V."/>
            <person name="Barry K.W."/>
            <person name="Bougher N.L."/>
            <person name="Buchanan P."/>
            <person name="Buyck B."/>
            <person name="Bense V."/>
            <person name="Catcheside P."/>
            <person name="Chovatia M."/>
            <person name="Cooper J."/>
            <person name="Damon W."/>
            <person name="Desjardin D."/>
            <person name="Finy P."/>
            <person name="Geml J."/>
            <person name="Haridas S."/>
            <person name="Hughes K."/>
            <person name="Justo A."/>
            <person name="Karasinski D."/>
            <person name="Kautmanova I."/>
            <person name="Kiss B."/>
            <person name="Kocsube S."/>
            <person name="Kotiranta H."/>
            <person name="LaButti K.M."/>
            <person name="Lechner B.E."/>
            <person name="Liimatainen K."/>
            <person name="Lipzen A."/>
            <person name="Lukacs Z."/>
            <person name="Mihaltcheva S."/>
            <person name="Morgado L.N."/>
            <person name="Niskanen T."/>
            <person name="Noordeloos M.E."/>
            <person name="Ohm R.A."/>
            <person name="Ortiz-Santana B."/>
            <person name="Ovrebo C."/>
            <person name="Racz N."/>
            <person name="Riley R."/>
            <person name="Savchenko A."/>
            <person name="Shiryaev A."/>
            <person name="Soop K."/>
            <person name="Spirin V."/>
            <person name="Szebenyi C."/>
            <person name="Tomsovsky M."/>
            <person name="Tulloss R.E."/>
            <person name="Uehling J."/>
            <person name="Grigoriev I.V."/>
            <person name="Vagvolgyi C."/>
            <person name="Papp T."/>
            <person name="Martin F.M."/>
            <person name="Miettinen O."/>
            <person name="Hibbett D.S."/>
            <person name="Nagy L.G."/>
        </authorList>
    </citation>
    <scope>NUCLEOTIDE SEQUENCE [LARGE SCALE GENOMIC DNA]</scope>
    <source>
        <strain evidence="2 3">FP101781</strain>
    </source>
</reference>
<dbReference type="Proteomes" id="UP000298030">
    <property type="component" value="Unassembled WGS sequence"/>
</dbReference>
<dbReference type="Pfam" id="PF12697">
    <property type="entry name" value="Abhydrolase_6"/>
    <property type="match status" value="1"/>
</dbReference>
<dbReference type="GO" id="GO:0016787">
    <property type="term" value="F:hydrolase activity"/>
    <property type="evidence" value="ECO:0007669"/>
    <property type="project" value="UniProtKB-KW"/>
</dbReference>
<dbReference type="Gene3D" id="1.20.1290.10">
    <property type="entry name" value="AhpD-like"/>
    <property type="match status" value="1"/>
</dbReference>
<dbReference type="OrthoDB" id="9998495at2759"/>
<dbReference type="STRING" id="71717.A0A4Y7TAB4"/>
<evidence type="ECO:0000313" key="3">
    <source>
        <dbReference type="Proteomes" id="UP000298030"/>
    </source>
</evidence>
<evidence type="ECO:0000259" key="1">
    <source>
        <dbReference type="Pfam" id="PF12697"/>
    </source>
</evidence>
<dbReference type="PANTHER" id="PTHR34846">
    <property type="entry name" value="4-CARBOXYMUCONOLACTONE DECARBOXYLASE FAMILY PROTEIN (AFU_ORTHOLOGUE AFUA_6G11590)"/>
    <property type="match status" value="1"/>
</dbReference>
<gene>
    <name evidence="2" type="ORF">FA13DRAFT_1733347</name>
</gene>
<organism evidence="2 3">
    <name type="scientific">Coprinellus micaceus</name>
    <name type="common">Glistening ink-cap mushroom</name>
    <name type="synonym">Coprinus micaceus</name>
    <dbReference type="NCBI Taxonomy" id="71717"/>
    <lineage>
        <taxon>Eukaryota</taxon>
        <taxon>Fungi</taxon>
        <taxon>Dikarya</taxon>
        <taxon>Basidiomycota</taxon>
        <taxon>Agaricomycotina</taxon>
        <taxon>Agaricomycetes</taxon>
        <taxon>Agaricomycetidae</taxon>
        <taxon>Agaricales</taxon>
        <taxon>Agaricineae</taxon>
        <taxon>Psathyrellaceae</taxon>
        <taxon>Coprinellus</taxon>
    </lineage>
</organism>
<dbReference type="Gene3D" id="3.40.50.1820">
    <property type="entry name" value="alpha/beta hydrolase"/>
    <property type="match status" value="1"/>
</dbReference>
<dbReference type="InterPro" id="IPR029032">
    <property type="entry name" value="AhpD-like"/>
</dbReference>
<dbReference type="PANTHER" id="PTHR34846:SF11">
    <property type="entry name" value="4-CARBOXYMUCONOLACTONE DECARBOXYLASE FAMILY PROTEIN (AFU_ORTHOLOGUE AFUA_6G11590)"/>
    <property type="match status" value="1"/>
</dbReference>
<dbReference type="InterPro" id="IPR000073">
    <property type="entry name" value="AB_hydrolase_1"/>
</dbReference>
<dbReference type="EMBL" id="QPFP01000021">
    <property type="protein sequence ID" value="TEB30931.1"/>
    <property type="molecule type" value="Genomic_DNA"/>
</dbReference>
<dbReference type="SUPFAM" id="SSF53474">
    <property type="entry name" value="alpha/beta-Hydrolases"/>
    <property type="match status" value="1"/>
</dbReference>
<sequence>MILRIAALNNAPFEWIQHEPIGTVEGLSTGQLYAIRDTKTPLPPLAGLFTDLQLVALEFTDAVTRTDGLSALASSLDGDTARKFTIDLGKKYKQELKKWLEANGNAAGDQAINNAAEDLYAEASLVVSTYNMVSRFLVSTDVQGLTGTGVPWPLERHELDISVPSFSPPSSVTHTIHTVVFKHRQKEGDPEPEWIVFANSLLTSLEMWSYIVPHFLDGSSTRKYNLILHDQRGHGRSGLPPSLEEGDDKRQTTIPLLARDVRSLLLSREIRTLIDGSPASEALKPVKAVVGVSQGGAAALALATLQPSEHRKVQSIIACDTSAKTAPGNKGAWAERVRLVYGAEGSSDTIGDVSSLSKGNAYARKVGMGDLADVTVSRWFPTGSPLPPSRRAFIERMVEQTDVEGFVAGAQALGDFDLLPVLYSSLGEHGAERALLLAGSLDGAGKVGAGLQRLKGDWGDKGGVGKVEYREVEGSGHLPMVDRPEVWAESVIAWLETF</sequence>
<feature type="domain" description="AB hydrolase-1" evidence="1">
    <location>
        <begin position="195"/>
        <end position="489"/>
    </location>
</feature>
<comment type="caution">
    <text evidence="2">The sequence shown here is derived from an EMBL/GenBank/DDBJ whole genome shotgun (WGS) entry which is preliminary data.</text>
</comment>
<dbReference type="InterPro" id="IPR029058">
    <property type="entry name" value="AB_hydrolase_fold"/>
</dbReference>